<organism evidence="1 2">
    <name type="scientific">Bacillus aquiflavi</name>
    <dbReference type="NCBI Taxonomy" id="2672567"/>
    <lineage>
        <taxon>Bacteria</taxon>
        <taxon>Bacillati</taxon>
        <taxon>Bacillota</taxon>
        <taxon>Bacilli</taxon>
        <taxon>Bacillales</taxon>
        <taxon>Bacillaceae</taxon>
        <taxon>Bacillus</taxon>
    </lineage>
</organism>
<dbReference type="Proteomes" id="UP000570010">
    <property type="component" value="Unassembled WGS sequence"/>
</dbReference>
<comment type="caution">
    <text evidence="1">The sequence shown here is derived from an EMBL/GenBank/DDBJ whole genome shotgun (WGS) entry which is preliminary data.</text>
</comment>
<reference evidence="1 2" key="1">
    <citation type="submission" date="2020-07" db="EMBL/GenBank/DDBJ databases">
        <authorList>
            <person name="Feng H."/>
        </authorList>
    </citation>
    <scope>NUCLEOTIDE SEQUENCE [LARGE SCALE GENOMIC DNA]</scope>
    <source>
        <strain evidence="2">s-12</strain>
    </source>
</reference>
<evidence type="ECO:0000313" key="2">
    <source>
        <dbReference type="Proteomes" id="UP000570010"/>
    </source>
</evidence>
<name>A0A7W1X4F4_9BACI</name>
<evidence type="ECO:0000313" key="1">
    <source>
        <dbReference type="EMBL" id="MBA4537401.1"/>
    </source>
</evidence>
<accession>A0A7W1X4F4</accession>
<sequence length="57" mass="6516">MGRNKEQTHFKPALFEAADGKILAIDMFRGPYPGAFSNLDFNSPEYLLKKKNIKQID</sequence>
<gene>
    <name evidence="1" type="ORF">H1Z61_09740</name>
</gene>
<protein>
    <submittedName>
        <fullName evidence="1">Uncharacterized protein</fullName>
    </submittedName>
</protein>
<dbReference type="AlphaFoldDB" id="A0A7W1X4F4"/>
<dbReference type="EMBL" id="JACEIO010000021">
    <property type="protein sequence ID" value="MBA4537401.1"/>
    <property type="molecule type" value="Genomic_DNA"/>
</dbReference>
<dbReference type="RefSeq" id="WP_163242053.1">
    <property type="nucleotide sequence ID" value="NZ_CP082780.1"/>
</dbReference>
<proteinExistence type="predicted"/>